<sequence length="255" mass="27947">MSVGVGVAQPPPLMRQEAKQRIEHPYSFSALSPPPRSSSRHSTLCSPTLPNTPTTPNTPASVHGTRHDSVITVNSSTYGSTVSFPSTAHSNYTSSSSAFHRPTDLEESDEDLLASAWRHPLAVHAEPVPAMPLHVEEMRTRRARGGVGTWHIPSAETLCAQIGHDASPRLHRCFLNAFMVPVASYDHFATTRCKRCGLAIVHDDESCKRCPAHWLRAKTGVDETAWLGTRSRLVIDERNTATANRLLSPQTSHVH</sequence>
<proteinExistence type="predicted"/>
<accession>A0AAD3YDY6</accession>
<dbReference type="Proteomes" id="UP001222932">
    <property type="component" value="Unassembled WGS sequence"/>
</dbReference>
<feature type="compositionally biased region" description="Low complexity" evidence="1">
    <location>
        <begin position="47"/>
        <end position="59"/>
    </location>
</feature>
<organism evidence="2 3">
    <name type="scientific">Cutaneotrichosporon spelunceum</name>
    <dbReference type="NCBI Taxonomy" id="1672016"/>
    <lineage>
        <taxon>Eukaryota</taxon>
        <taxon>Fungi</taxon>
        <taxon>Dikarya</taxon>
        <taxon>Basidiomycota</taxon>
        <taxon>Agaricomycotina</taxon>
        <taxon>Tremellomycetes</taxon>
        <taxon>Trichosporonales</taxon>
        <taxon>Trichosporonaceae</taxon>
        <taxon>Cutaneotrichosporon</taxon>
    </lineage>
</organism>
<keyword evidence="3" id="KW-1185">Reference proteome</keyword>
<evidence type="ECO:0000313" key="2">
    <source>
        <dbReference type="EMBL" id="GMK59631.1"/>
    </source>
</evidence>
<protein>
    <submittedName>
        <fullName evidence="2">Uncharacterized protein</fullName>
    </submittedName>
</protein>
<evidence type="ECO:0000256" key="1">
    <source>
        <dbReference type="SAM" id="MobiDB-lite"/>
    </source>
</evidence>
<reference evidence="2" key="2">
    <citation type="submission" date="2023-06" db="EMBL/GenBank/DDBJ databases">
        <authorList>
            <person name="Kobayashi Y."/>
            <person name="Kayamori A."/>
            <person name="Aoki K."/>
            <person name="Shiwa Y."/>
            <person name="Fujita N."/>
            <person name="Sugita T."/>
            <person name="Iwasaki W."/>
            <person name="Tanaka N."/>
            <person name="Takashima M."/>
        </authorList>
    </citation>
    <scope>NUCLEOTIDE SEQUENCE</scope>
    <source>
        <strain evidence="2">HIS016</strain>
    </source>
</reference>
<dbReference type="EMBL" id="BTCM01000008">
    <property type="protein sequence ID" value="GMK59631.1"/>
    <property type="molecule type" value="Genomic_DNA"/>
</dbReference>
<dbReference type="AlphaFoldDB" id="A0AAD3YDY6"/>
<reference evidence="2" key="1">
    <citation type="journal article" date="2023" name="BMC Genomics">
        <title>Chromosome-level genome assemblies of Cutaneotrichosporon spp. (Trichosporonales, Basidiomycota) reveal imbalanced evolution between nucleotide sequences and chromosome synteny.</title>
        <authorList>
            <person name="Kobayashi Y."/>
            <person name="Kayamori A."/>
            <person name="Aoki K."/>
            <person name="Shiwa Y."/>
            <person name="Matsutani M."/>
            <person name="Fujita N."/>
            <person name="Sugita T."/>
            <person name="Iwasaki W."/>
            <person name="Tanaka N."/>
            <person name="Takashima M."/>
        </authorList>
    </citation>
    <scope>NUCLEOTIDE SEQUENCE</scope>
    <source>
        <strain evidence="2">HIS016</strain>
    </source>
</reference>
<evidence type="ECO:0000313" key="3">
    <source>
        <dbReference type="Proteomes" id="UP001222932"/>
    </source>
</evidence>
<feature type="region of interest" description="Disordered" evidence="1">
    <location>
        <begin position="27"/>
        <end position="66"/>
    </location>
</feature>
<name>A0AAD3YDY6_9TREE</name>
<comment type="caution">
    <text evidence="2">The sequence shown here is derived from an EMBL/GenBank/DDBJ whole genome shotgun (WGS) entry which is preliminary data.</text>
</comment>
<gene>
    <name evidence="2" type="ORF">CspeluHIS016_0802370</name>
</gene>